<evidence type="ECO:0000313" key="3">
    <source>
        <dbReference type="Proteomes" id="UP001189429"/>
    </source>
</evidence>
<feature type="compositionally biased region" description="Low complexity" evidence="1">
    <location>
        <begin position="73"/>
        <end position="98"/>
    </location>
</feature>
<sequence length="363" mass="39042">ARQEPHPHRHRRAVAQGPEGRAGLRGDAGRAAGLLRLHELDAGGDRAHREASAEGRLAAAVFRRGQGRLSRLRGAGAAVGRGQRRCPVGGPVRGRLQHGWGGPGRGPGCRGPGLPVRWRSCGPGRALRGAPGPPHAQAGRQERGPTREGRRRHRPPRHRQGEAGRGGGHRGRRGGGRRGGQRRGGRGGGQRRQRGQRRGPRVRGRGGVPGGDARAGAAAGHAHGQWRPEATQRPHRRAPRGGAHMEAARHPGEPAGHSRRRLRWPQPRRAAGVEDPADADERRLPGRDVPQGKGARRQEDRGHHAPREQDEDKAGPAAEHPAEEGSPEIPHHYGRHVWRPLSVLAGLRSWPVSAASFDVHILS</sequence>
<feature type="compositionally biased region" description="Basic and acidic residues" evidence="1">
    <location>
        <begin position="296"/>
        <end position="314"/>
    </location>
</feature>
<name>A0ABN9V8B7_9DINO</name>
<feature type="compositionally biased region" description="Gly residues" evidence="1">
    <location>
        <begin position="99"/>
        <end position="111"/>
    </location>
</feature>
<feature type="compositionally biased region" description="Low complexity" evidence="1">
    <location>
        <begin position="211"/>
        <end position="225"/>
    </location>
</feature>
<organism evidence="2 3">
    <name type="scientific">Prorocentrum cordatum</name>
    <dbReference type="NCBI Taxonomy" id="2364126"/>
    <lineage>
        <taxon>Eukaryota</taxon>
        <taxon>Sar</taxon>
        <taxon>Alveolata</taxon>
        <taxon>Dinophyceae</taxon>
        <taxon>Prorocentrales</taxon>
        <taxon>Prorocentraceae</taxon>
        <taxon>Prorocentrum</taxon>
    </lineage>
</organism>
<feature type="region of interest" description="Disordered" evidence="1">
    <location>
        <begin position="1"/>
        <end position="26"/>
    </location>
</feature>
<evidence type="ECO:0000256" key="1">
    <source>
        <dbReference type="SAM" id="MobiDB-lite"/>
    </source>
</evidence>
<evidence type="ECO:0000313" key="2">
    <source>
        <dbReference type="EMBL" id="CAK0869199.1"/>
    </source>
</evidence>
<feature type="compositionally biased region" description="Basic residues" evidence="1">
    <location>
        <begin position="149"/>
        <end position="158"/>
    </location>
</feature>
<gene>
    <name evidence="2" type="ORF">PCOR1329_LOCUS55638</name>
</gene>
<dbReference type="EMBL" id="CAUYUJ010016827">
    <property type="protein sequence ID" value="CAK0869199.1"/>
    <property type="molecule type" value="Genomic_DNA"/>
</dbReference>
<protein>
    <submittedName>
        <fullName evidence="2">Uncharacterized protein</fullName>
    </submittedName>
</protein>
<reference evidence="2" key="1">
    <citation type="submission" date="2023-10" db="EMBL/GenBank/DDBJ databases">
        <authorList>
            <person name="Chen Y."/>
            <person name="Shah S."/>
            <person name="Dougan E. K."/>
            <person name="Thang M."/>
            <person name="Chan C."/>
        </authorList>
    </citation>
    <scope>NUCLEOTIDE SEQUENCE [LARGE SCALE GENOMIC DNA]</scope>
</reference>
<dbReference type="Proteomes" id="UP001189429">
    <property type="component" value="Unassembled WGS sequence"/>
</dbReference>
<keyword evidence="3" id="KW-1185">Reference proteome</keyword>
<feature type="compositionally biased region" description="Basic residues" evidence="1">
    <location>
        <begin position="167"/>
        <end position="204"/>
    </location>
</feature>
<feature type="region of interest" description="Disordered" evidence="1">
    <location>
        <begin position="73"/>
        <end position="333"/>
    </location>
</feature>
<comment type="caution">
    <text evidence="2">The sequence shown here is derived from an EMBL/GenBank/DDBJ whole genome shotgun (WGS) entry which is preliminary data.</text>
</comment>
<accession>A0ABN9V8B7</accession>
<feature type="non-terminal residue" evidence="2">
    <location>
        <position position="1"/>
    </location>
</feature>
<proteinExistence type="predicted"/>